<dbReference type="AlphaFoldDB" id="A0A1D6MVP8"/>
<protein>
    <submittedName>
        <fullName evidence="1">Uncharacterized protein</fullName>
    </submittedName>
</protein>
<sequence length="254" mass="27284">MMFSPSYPVGNRCCQRRLVMEGSGLARDLSSSNRGDCLLHGEGEVQRGGHTTRGENEPAHVTIDVGRLPRVWHDRCGVLDCGLHGFMCVFYLELEGGETGARDEGGHGAEASGSTGGSTRRVCLNRVRGTVKREVGAAGRCGEDFEEERNRRVADALAADMPSTIASLVRVLQSATSREARVGALMLAESLLRNAVPGAWAMVEDSEELVPLKGPVMRRKVGLDRLDVAAGCSALPPSRRARAEMVQLGAWGRT</sequence>
<dbReference type="PaxDb" id="4577-AC219079.3_FGP005"/>
<proteinExistence type="predicted"/>
<dbReference type="InParanoid" id="A0A1D6MVP8"/>
<name>A0A1D6MVP8_MAIZE</name>
<dbReference type="STRING" id="4577.A0A1D6MVP8"/>
<gene>
    <name evidence="1" type="ORF">ZEAMMB73_Zm00001d041379</name>
</gene>
<dbReference type="EMBL" id="CM007649">
    <property type="protein sequence ID" value="ONM32880.1"/>
    <property type="molecule type" value="Genomic_DNA"/>
</dbReference>
<organism evidence="1">
    <name type="scientific">Zea mays</name>
    <name type="common">Maize</name>
    <dbReference type="NCBI Taxonomy" id="4577"/>
    <lineage>
        <taxon>Eukaryota</taxon>
        <taxon>Viridiplantae</taxon>
        <taxon>Streptophyta</taxon>
        <taxon>Embryophyta</taxon>
        <taxon>Tracheophyta</taxon>
        <taxon>Spermatophyta</taxon>
        <taxon>Magnoliopsida</taxon>
        <taxon>Liliopsida</taxon>
        <taxon>Poales</taxon>
        <taxon>Poaceae</taxon>
        <taxon>PACMAD clade</taxon>
        <taxon>Panicoideae</taxon>
        <taxon>Andropogonodae</taxon>
        <taxon>Andropogoneae</taxon>
        <taxon>Tripsacinae</taxon>
        <taxon>Zea</taxon>
    </lineage>
</organism>
<evidence type="ECO:0000313" key="1">
    <source>
        <dbReference type="EMBL" id="ONM32880.1"/>
    </source>
</evidence>
<accession>A0A1D6MVP8</accession>
<reference evidence="1" key="1">
    <citation type="submission" date="2015-12" db="EMBL/GenBank/DDBJ databases">
        <title>Update maize B73 reference genome by single molecule sequencing technologies.</title>
        <authorList>
            <consortium name="Maize Genome Sequencing Project"/>
            <person name="Ware D."/>
        </authorList>
    </citation>
    <scope>NUCLEOTIDE SEQUENCE [LARGE SCALE GENOMIC DNA]</scope>
    <source>
        <tissue evidence="1">Seedling</tissue>
    </source>
</reference>